<dbReference type="PRINTS" id="PR00778">
    <property type="entry name" value="HTHARSR"/>
</dbReference>
<evidence type="ECO:0000313" key="7">
    <source>
        <dbReference type="Proteomes" id="UP000219356"/>
    </source>
</evidence>
<dbReference type="EMBL" id="OBEK01000005">
    <property type="protein sequence ID" value="SNZ16907.1"/>
    <property type="molecule type" value="Genomic_DNA"/>
</dbReference>
<dbReference type="InterPro" id="IPR001845">
    <property type="entry name" value="HTH_ArsR_DNA-bd_dom"/>
</dbReference>
<organism evidence="6 7">
    <name type="scientific">Terribacillus aidingensis</name>
    <dbReference type="NCBI Taxonomy" id="586416"/>
    <lineage>
        <taxon>Bacteria</taxon>
        <taxon>Bacillati</taxon>
        <taxon>Bacillota</taxon>
        <taxon>Bacilli</taxon>
        <taxon>Bacillales</taxon>
        <taxon>Bacillaceae</taxon>
        <taxon>Terribacillus</taxon>
    </lineage>
</organism>
<dbReference type="OrthoDB" id="2646147at2"/>
<dbReference type="PANTHER" id="PTHR33154">
    <property type="entry name" value="TRANSCRIPTIONAL REGULATOR, ARSR FAMILY"/>
    <property type="match status" value="1"/>
</dbReference>
<evidence type="ECO:0000259" key="5">
    <source>
        <dbReference type="PROSITE" id="PS50987"/>
    </source>
</evidence>
<evidence type="ECO:0000313" key="6">
    <source>
        <dbReference type="EMBL" id="SNZ16907.1"/>
    </source>
</evidence>
<dbReference type="AlphaFoldDB" id="A0A285P6M2"/>
<keyword evidence="2" id="KW-0238">DNA-binding</keyword>
<dbReference type="SUPFAM" id="SSF46785">
    <property type="entry name" value="Winged helix' DNA-binding domain"/>
    <property type="match status" value="1"/>
</dbReference>
<dbReference type="RefSeq" id="WP_097043261.1">
    <property type="nucleotide sequence ID" value="NZ_OBEK01000005.1"/>
</dbReference>
<evidence type="ECO:0000256" key="3">
    <source>
        <dbReference type="ARBA" id="ARBA00023163"/>
    </source>
</evidence>
<sequence length="347" mass="40177">MQIIQSGFKANNDYTIHFESSLLWEAALGIAAITNASLAGTLEHIEKMWDNPENGFSNQLQCSLQLVHERNTWKALLQLLHYSKSASLADWTEEMKKLPDTMLREQCLPYIGRAFEEIRKEAASGNKHSIAKLQEVTADNPFFPDYIGFIAQTDSQFLKEHLLSVMTDWFQEVIQPREEQLQNMLTRDEADKKRKLETMDKLDFMHWIINSPSFKPDDSIHTVLFIPQYSYRPWTITADLPGTKVFYYPIHANSIDPENRYNPDTMLVRKYKALGDTMRLHLLKKLAESEQTLQQLAEQMPAAKSTLHHHLKMLKSAGLIGSDKQVYYVNKHRIASLDSELHHFLKE</sequence>
<dbReference type="Gene3D" id="1.10.10.10">
    <property type="entry name" value="Winged helix-like DNA-binding domain superfamily/Winged helix DNA-binding domain"/>
    <property type="match status" value="1"/>
</dbReference>
<dbReference type="InterPro" id="IPR036390">
    <property type="entry name" value="WH_DNA-bd_sf"/>
</dbReference>
<gene>
    <name evidence="6" type="ORF">SAMN05421503_3057</name>
</gene>
<evidence type="ECO:0000256" key="4">
    <source>
        <dbReference type="SAM" id="Coils"/>
    </source>
</evidence>
<accession>A0A285P6M2</accession>
<evidence type="ECO:0000256" key="2">
    <source>
        <dbReference type="ARBA" id="ARBA00023125"/>
    </source>
</evidence>
<keyword evidence="1" id="KW-0805">Transcription regulation</keyword>
<dbReference type="InterPro" id="IPR036388">
    <property type="entry name" value="WH-like_DNA-bd_sf"/>
</dbReference>
<keyword evidence="4" id="KW-0175">Coiled coil</keyword>
<dbReference type="SMART" id="SM00418">
    <property type="entry name" value="HTH_ARSR"/>
    <property type="match status" value="1"/>
</dbReference>
<keyword evidence="3" id="KW-0804">Transcription</keyword>
<protein>
    <submittedName>
        <fullName evidence="6">Transcriptional regulator, ArsR family</fullName>
    </submittedName>
</protein>
<name>A0A285P6M2_9BACI</name>
<dbReference type="GO" id="GO:0003700">
    <property type="term" value="F:DNA-binding transcription factor activity"/>
    <property type="evidence" value="ECO:0007669"/>
    <property type="project" value="InterPro"/>
</dbReference>
<dbReference type="PANTHER" id="PTHR33154:SF18">
    <property type="entry name" value="ARSENICAL RESISTANCE OPERON REPRESSOR"/>
    <property type="match status" value="1"/>
</dbReference>
<proteinExistence type="predicted"/>
<dbReference type="PROSITE" id="PS50987">
    <property type="entry name" value="HTH_ARSR_2"/>
    <property type="match status" value="1"/>
</dbReference>
<feature type="coiled-coil region" evidence="4">
    <location>
        <begin position="279"/>
        <end position="306"/>
    </location>
</feature>
<dbReference type="GO" id="GO:0003677">
    <property type="term" value="F:DNA binding"/>
    <property type="evidence" value="ECO:0007669"/>
    <property type="project" value="UniProtKB-KW"/>
</dbReference>
<reference evidence="7" key="1">
    <citation type="submission" date="2017-09" db="EMBL/GenBank/DDBJ databases">
        <authorList>
            <person name="Varghese N."/>
            <person name="Submissions S."/>
        </authorList>
    </citation>
    <scope>NUCLEOTIDE SEQUENCE [LARGE SCALE GENOMIC DNA]</scope>
    <source>
        <strain evidence="7">CGMCC 1.8913</strain>
    </source>
</reference>
<dbReference type="InterPro" id="IPR051081">
    <property type="entry name" value="HTH_MetalResp_TranReg"/>
</dbReference>
<keyword evidence="7" id="KW-1185">Reference proteome</keyword>
<dbReference type="Proteomes" id="UP000219356">
    <property type="component" value="Unassembled WGS sequence"/>
</dbReference>
<dbReference type="CDD" id="cd00090">
    <property type="entry name" value="HTH_ARSR"/>
    <property type="match status" value="1"/>
</dbReference>
<evidence type="ECO:0000256" key="1">
    <source>
        <dbReference type="ARBA" id="ARBA00023015"/>
    </source>
</evidence>
<feature type="domain" description="HTH arsR-type" evidence="5">
    <location>
        <begin position="259"/>
        <end position="347"/>
    </location>
</feature>
<dbReference type="InterPro" id="IPR011991">
    <property type="entry name" value="ArsR-like_HTH"/>
</dbReference>
<dbReference type="Pfam" id="PF01022">
    <property type="entry name" value="HTH_5"/>
    <property type="match status" value="1"/>
</dbReference>